<name>A0AAD1UF89_EUPCR</name>
<keyword evidence="2" id="KW-1185">Reference proteome</keyword>
<gene>
    <name evidence="1" type="ORF">ECRASSUSDP1_LOCUS5398</name>
</gene>
<organism evidence="1 2">
    <name type="scientific">Euplotes crassus</name>
    <dbReference type="NCBI Taxonomy" id="5936"/>
    <lineage>
        <taxon>Eukaryota</taxon>
        <taxon>Sar</taxon>
        <taxon>Alveolata</taxon>
        <taxon>Ciliophora</taxon>
        <taxon>Intramacronucleata</taxon>
        <taxon>Spirotrichea</taxon>
        <taxon>Hypotrichia</taxon>
        <taxon>Euplotida</taxon>
        <taxon>Euplotidae</taxon>
        <taxon>Moneuplotes</taxon>
    </lineage>
</organism>
<protein>
    <submittedName>
        <fullName evidence="1">Uncharacterized protein</fullName>
    </submittedName>
</protein>
<evidence type="ECO:0000313" key="2">
    <source>
        <dbReference type="Proteomes" id="UP001295684"/>
    </source>
</evidence>
<reference evidence="1" key="1">
    <citation type="submission" date="2023-07" db="EMBL/GenBank/DDBJ databases">
        <authorList>
            <consortium name="AG Swart"/>
            <person name="Singh M."/>
            <person name="Singh A."/>
            <person name="Seah K."/>
            <person name="Emmerich C."/>
        </authorList>
    </citation>
    <scope>NUCLEOTIDE SEQUENCE</scope>
    <source>
        <strain evidence="1">DP1</strain>
    </source>
</reference>
<dbReference type="AlphaFoldDB" id="A0AAD1UF89"/>
<accession>A0AAD1UF89</accession>
<dbReference type="EMBL" id="CAMPGE010005210">
    <property type="protein sequence ID" value="CAI2364058.1"/>
    <property type="molecule type" value="Genomic_DNA"/>
</dbReference>
<dbReference type="Proteomes" id="UP001295684">
    <property type="component" value="Unassembled WGS sequence"/>
</dbReference>
<sequence>MEVMARIQQALVGKDKEFGVRDVKYEVSTYACKYRCLLIKEDEETKNERTEARGDEMGRLGVGLTRKEATMKNLNKRELYLHMQFVDEDHITLTLIQTKKLPKMHISRVEHAELCKYLAKLGKSSIGISYSLFPLKPISKVKSRVIGCTYKLHCHFLTSLTLPSSNRNLLEKYKTFEAFPPYLDDLLSDKLTLIDNAIRGIELFLEQPCDDDFFSPEVVAEFAA</sequence>
<comment type="caution">
    <text evidence="1">The sequence shown here is derived from an EMBL/GenBank/DDBJ whole genome shotgun (WGS) entry which is preliminary data.</text>
</comment>
<proteinExistence type="predicted"/>
<evidence type="ECO:0000313" key="1">
    <source>
        <dbReference type="EMBL" id="CAI2364058.1"/>
    </source>
</evidence>